<reference evidence="2" key="1">
    <citation type="submission" date="2022-10" db="EMBL/GenBank/DDBJ databases">
        <title>Genome assembly of Pristionchus species.</title>
        <authorList>
            <person name="Yoshida K."/>
            <person name="Sommer R.J."/>
        </authorList>
    </citation>
    <scope>NUCLEOTIDE SEQUENCE [LARGE SCALE GENOMIC DNA]</scope>
    <source>
        <strain evidence="2">RS5460</strain>
    </source>
</reference>
<accession>A0AAN4ZA90</accession>
<evidence type="ECO:0000313" key="1">
    <source>
        <dbReference type="EMBL" id="GMR37388.1"/>
    </source>
</evidence>
<dbReference type="EMBL" id="BTRK01000002">
    <property type="protein sequence ID" value="GMR37388.1"/>
    <property type="molecule type" value="Genomic_DNA"/>
</dbReference>
<feature type="non-terminal residue" evidence="1">
    <location>
        <position position="82"/>
    </location>
</feature>
<comment type="caution">
    <text evidence="1">The sequence shown here is derived from an EMBL/GenBank/DDBJ whole genome shotgun (WGS) entry which is preliminary data.</text>
</comment>
<evidence type="ECO:0000313" key="2">
    <source>
        <dbReference type="Proteomes" id="UP001328107"/>
    </source>
</evidence>
<protein>
    <submittedName>
        <fullName evidence="1">Uncharacterized protein</fullName>
    </submittedName>
</protein>
<dbReference type="Proteomes" id="UP001328107">
    <property type="component" value="Unassembled WGS sequence"/>
</dbReference>
<name>A0AAN4ZA90_9BILA</name>
<dbReference type="AlphaFoldDB" id="A0AAN4ZA90"/>
<organism evidence="1 2">
    <name type="scientific">Pristionchus mayeri</name>
    <dbReference type="NCBI Taxonomy" id="1317129"/>
    <lineage>
        <taxon>Eukaryota</taxon>
        <taxon>Metazoa</taxon>
        <taxon>Ecdysozoa</taxon>
        <taxon>Nematoda</taxon>
        <taxon>Chromadorea</taxon>
        <taxon>Rhabditida</taxon>
        <taxon>Rhabditina</taxon>
        <taxon>Diplogasteromorpha</taxon>
        <taxon>Diplogasteroidea</taxon>
        <taxon>Neodiplogasteridae</taxon>
        <taxon>Pristionchus</taxon>
    </lineage>
</organism>
<keyword evidence="2" id="KW-1185">Reference proteome</keyword>
<sequence length="82" mass="9253">MISKGWKTVTELVGEKKIDRMCKALLKSARRESSPSESRSLSSLIGLIADGKYYEDGRVWKELLECIVVCAASTSSHRHFFM</sequence>
<gene>
    <name evidence="1" type="ORF">PMAYCL1PPCAC_07583</name>
</gene>
<proteinExistence type="predicted"/>